<evidence type="ECO:0000313" key="2">
    <source>
        <dbReference type="EMBL" id="GAA5495562.1"/>
    </source>
</evidence>
<reference evidence="2 3" key="1">
    <citation type="submission" date="2024-02" db="EMBL/GenBank/DDBJ databases">
        <title>Rubritalea halochordaticola NBRC 107102.</title>
        <authorList>
            <person name="Ichikawa N."/>
            <person name="Katano-Makiyama Y."/>
            <person name="Hidaka K."/>
        </authorList>
    </citation>
    <scope>NUCLEOTIDE SEQUENCE [LARGE SCALE GENOMIC DNA]</scope>
    <source>
        <strain evidence="2 3">NBRC 107102</strain>
    </source>
</reference>
<keyword evidence="1" id="KW-0812">Transmembrane</keyword>
<keyword evidence="1" id="KW-0472">Membrane</keyword>
<dbReference type="EMBL" id="BAABRL010000004">
    <property type="protein sequence ID" value="GAA5495562.1"/>
    <property type="molecule type" value="Genomic_DNA"/>
</dbReference>
<feature type="transmembrane region" description="Helical" evidence="1">
    <location>
        <begin position="96"/>
        <end position="115"/>
    </location>
</feature>
<evidence type="ECO:0000313" key="3">
    <source>
        <dbReference type="Proteomes" id="UP001424741"/>
    </source>
</evidence>
<proteinExistence type="predicted"/>
<evidence type="ECO:0008006" key="4">
    <source>
        <dbReference type="Google" id="ProtNLM"/>
    </source>
</evidence>
<evidence type="ECO:0000256" key="1">
    <source>
        <dbReference type="SAM" id="Phobius"/>
    </source>
</evidence>
<comment type="caution">
    <text evidence="2">The sequence shown here is derived from an EMBL/GenBank/DDBJ whole genome shotgun (WGS) entry which is preliminary data.</text>
</comment>
<dbReference type="RefSeq" id="WP_346188341.1">
    <property type="nucleotide sequence ID" value="NZ_BAABRL010000004.1"/>
</dbReference>
<keyword evidence="3" id="KW-1185">Reference proteome</keyword>
<accession>A0ABP9V4M2</accession>
<sequence>MTSANPTNSGDQQKQLYHCDRCGELFKAPVLPAERVICHICGNPPVRVLKSKVNVDEMTVSASDAGHHASGGRSKGKDVADFVGAKKAKRMKQLQLAFAVWAAVLVIGGGAGIYYRMEQEASAAKSKENNDKRDYDRVMYNQRVVDALQRTRNILTSFNESPDNNLRSSFVMNGVDLLIPMGDYYSANPKLGIKGQMGIMGVYLDEGGEYHRFDTIVKDEEGKVLEVVYWKKGNAWKLDWEQLVKYSSVSWDRFLLAKSMGYEGDFRLYVRGISMGDRREGDPLYVRFYEPKIFDGGRGTESPIVKVNVNTDMGKAMLDALEAAQKASSKDAVLGKVDPPGWARVHLKLAWEQSNGEAELKVKHFYAPNWFTVHGEGISSEQ</sequence>
<name>A0ABP9V4M2_9BACT</name>
<keyword evidence="1" id="KW-1133">Transmembrane helix</keyword>
<protein>
    <recommendedName>
        <fullName evidence="4">Zinc ribbon domain-containing protein</fullName>
    </recommendedName>
</protein>
<organism evidence="2 3">
    <name type="scientific">Rubritalea halochordaticola</name>
    <dbReference type="NCBI Taxonomy" id="714537"/>
    <lineage>
        <taxon>Bacteria</taxon>
        <taxon>Pseudomonadati</taxon>
        <taxon>Verrucomicrobiota</taxon>
        <taxon>Verrucomicrobiia</taxon>
        <taxon>Verrucomicrobiales</taxon>
        <taxon>Rubritaleaceae</taxon>
        <taxon>Rubritalea</taxon>
    </lineage>
</organism>
<gene>
    <name evidence="2" type="ORF">Rhal01_01741</name>
</gene>
<dbReference type="Proteomes" id="UP001424741">
    <property type="component" value="Unassembled WGS sequence"/>
</dbReference>